<sequence length="495" mass="55208">MDLDSNAPNSAIKKRKQDEEDAIVGDNENSMNVGESSGSGDLCKSSTSGSLNSNNPNGSDDISGEDDEDMIDEGEMDEDPDYGSEVDYDEDYYDDVYSSMQDQFDNLPTGVEASLPWLKDIGSSECKQVGASEGSSSHGKAEAKDDIVMQKYRQFKQFDIVDSFPDHFFDKQGTSGAQRSKNWAKRIQEEWKILEENLPGITFLSNPLCPASIKIMFCYMLRYAYAFHKHIFAETVFVKVSESRMELLRAAIIGPQGTPYHDGLFFFDCYFPDNYPASPPKVYYHSGGVRINPNLYKCGTVCLSLLGTWQGRNNDENWIPGKSTMLQVLVSIQALILNEKPFYNEPGYSESYGGSRDGHRRSKEYSDNAFILSLKTMMYTMRKPPKHFEDLVAGHFRTRARDILTACKLYSEGAPVGSVVYNLGPTVSNSAAKNQKEFQLAVHRMMNTLIAFFTKNGSTDCEEFRSPEIMNVSAAANESLTECYNSASGSAALTL</sequence>
<evidence type="ECO:0000256" key="2">
    <source>
        <dbReference type="ARBA" id="ARBA00022786"/>
    </source>
</evidence>
<dbReference type="InterPro" id="IPR016135">
    <property type="entry name" value="UBQ-conjugating_enzyme/RWD"/>
</dbReference>
<dbReference type="InterPro" id="IPR000608">
    <property type="entry name" value="UBC"/>
</dbReference>
<dbReference type="PROSITE" id="PS50127">
    <property type="entry name" value="UBC_2"/>
    <property type="match status" value="1"/>
</dbReference>
<dbReference type="PANTHER" id="PTHR46116:SF18">
    <property type="entry name" value="UBIQUITIN-CONJUGATING ENZYME E2 38 ISOFORM X1"/>
    <property type="match status" value="1"/>
</dbReference>
<protein>
    <recommendedName>
        <fullName evidence="4">UBC core domain-containing protein</fullName>
    </recommendedName>
</protein>
<accession>A0A444ZSQ5</accession>
<dbReference type="PANTHER" id="PTHR46116">
    <property type="entry name" value="(E3-INDEPENDENT) E2 UBIQUITIN-CONJUGATING ENZYME"/>
    <property type="match status" value="1"/>
</dbReference>
<name>A0A444ZSQ5_ARAHY</name>
<dbReference type="SMART" id="SM00212">
    <property type="entry name" value="UBCc"/>
    <property type="match status" value="1"/>
</dbReference>
<evidence type="ECO:0000313" key="6">
    <source>
        <dbReference type="Proteomes" id="UP000289738"/>
    </source>
</evidence>
<gene>
    <name evidence="5" type="ORF">Ahy_B03g061912</name>
</gene>
<feature type="compositionally biased region" description="Acidic residues" evidence="3">
    <location>
        <begin position="62"/>
        <end position="87"/>
    </location>
</feature>
<keyword evidence="6" id="KW-1185">Reference proteome</keyword>
<dbReference type="EMBL" id="SDMP01000013">
    <property type="protein sequence ID" value="RYR17124.1"/>
    <property type="molecule type" value="Genomic_DNA"/>
</dbReference>
<dbReference type="Proteomes" id="UP000289738">
    <property type="component" value="Chromosome B03"/>
</dbReference>
<dbReference type="Gene3D" id="3.10.110.10">
    <property type="entry name" value="Ubiquitin Conjugating Enzyme"/>
    <property type="match status" value="1"/>
</dbReference>
<evidence type="ECO:0000256" key="3">
    <source>
        <dbReference type="SAM" id="MobiDB-lite"/>
    </source>
</evidence>
<feature type="domain" description="UBC core" evidence="4">
    <location>
        <begin position="210"/>
        <end position="378"/>
    </location>
</feature>
<organism evidence="5 6">
    <name type="scientific">Arachis hypogaea</name>
    <name type="common">Peanut</name>
    <dbReference type="NCBI Taxonomy" id="3818"/>
    <lineage>
        <taxon>Eukaryota</taxon>
        <taxon>Viridiplantae</taxon>
        <taxon>Streptophyta</taxon>
        <taxon>Embryophyta</taxon>
        <taxon>Tracheophyta</taxon>
        <taxon>Spermatophyta</taxon>
        <taxon>Magnoliopsida</taxon>
        <taxon>eudicotyledons</taxon>
        <taxon>Gunneridae</taxon>
        <taxon>Pentapetalae</taxon>
        <taxon>rosids</taxon>
        <taxon>fabids</taxon>
        <taxon>Fabales</taxon>
        <taxon>Fabaceae</taxon>
        <taxon>Papilionoideae</taxon>
        <taxon>50 kb inversion clade</taxon>
        <taxon>dalbergioids sensu lato</taxon>
        <taxon>Dalbergieae</taxon>
        <taxon>Pterocarpus clade</taxon>
        <taxon>Arachis</taxon>
    </lineage>
</organism>
<comment type="caution">
    <text evidence="5">The sequence shown here is derived from an EMBL/GenBank/DDBJ whole genome shotgun (WGS) entry which is preliminary data.</text>
</comment>
<proteinExistence type="predicted"/>
<keyword evidence="1" id="KW-0808">Transferase</keyword>
<dbReference type="SUPFAM" id="SSF54495">
    <property type="entry name" value="UBC-like"/>
    <property type="match status" value="1"/>
</dbReference>
<dbReference type="Pfam" id="PF00179">
    <property type="entry name" value="UQ_con"/>
    <property type="match status" value="1"/>
</dbReference>
<evidence type="ECO:0000256" key="1">
    <source>
        <dbReference type="ARBA" id="ARBA00022679"/>
    </source>
</evidence>
<dbReference type="CDD" id="cd23837">
    <property type="entry name" value="UBCc_UBE2O"/>
    <property type="match status" value="1"/>
</dbReference>
<feature type="region of interest" description="Disordered" evidence="3">
    <location>
        <begin position="1"/>
        <end position="87"/>
    </location>
</feature>
<dbReference type="GO" id="GO:0061631">
    <property type="term" value="F:ubiquitin conjugating enzyme activity"/>
    <property type="evidence" value="ECO:0007669"/>
    <property type="project" value="TreeGrafter"/>
</dbReference>
<keyword evidence="2" id="KW-0833">Ubl conjugation pathway</keyword>
<evidence type="ECO:0000313" key="5">
    <source>
        <dbReference type="EMBL" id="RYR17124.1"/>
    </source>
</evidence>
<feature type="compositionally biased region" description="Polar residues" evidence="3">
    <location>
        <begin position="27"/>
        <end position="39"/>
    </location>
</feature>
<reference evidence="5 6" key="1">
    <citation type="submission" date="2019-01" db="EMBL/GenBank/DDBJ databases">
        <title>Sequencing of cultivated peanut Arachis hypogaea provides insights into genome evolution and oil improvement.</title>
        <authorList>
            <person name="Chen X."/>
        </authorList>
    </citation>
    <scope>NUCLEOTIDE SEQUENCE [LARGE SCALE GENOMIC DNA]</scope>
    <source>
        <strain evidence="6">cv. Fuhuasheng</strain>
        <tissue evidence="5">Leaves</tissue>
    </source>
</reference>
<dbReference type="AlphaFoldDB" id="A0A444ZSQ5"/>
<dbReference type="STRING" id="3818.A0A444ZSQ5"/>
<feature type="compositionally biased region" description="Low complexity" evidence="3">
    <location>
        <begin position="45"/>
        <end position="61"/>
    </location>
</feature>
<evidence type="ECO:0000259" key="4">
    <source>
        <dbReference type="PROSITE" id="PS50127"/>
    </source>
</evidence>